<evidence type="ECO:0000313" key="1">
    <source>
        <dbReference type="EMBL" id="OEV19996.1"/>
    </source>
</evidence>
<accession>A0A1E7LV12</accession>
<keyword evidence="2" id="KW-1185">Reference proteome</keyword>
<protein>
    <submittedName>
        <fullName evidence="1">Uncharacterized protein</fullName>
    </submittedName>
</protein>
<proteinExistence type="predicted"/>
<evidence type="ECO:0000313" key="2">
    <source>
        <dbReference type="Proteomes" id="UP000175971"/>
    </source>
</evidence>
<dbReference type="AlphaFoldDB" id="A0A1E7LV12"/>
<name>A0A1E7LV12_9ACTN</name>
<sequence length="128" mass="14281">MNKCTAVMVTSTPAPVLAMLSHVRELRDGHVLCELGENHEDDHAVMLDDVDNGFGGAVWARWNETGVRTVLLSWCPAGPPEDRACGLFMDHGSGHGWEVIDPTPEAIRRELAKQYPDHFPEYIDDDRD</sequence>
<dbReference type="Proteomes" id="UP000175971">
    <property type="component" value="Unassembled WGS sequence"/>
</dbReference>
<organism evidence="1 2">
    <name type="scientific">Streptomyces nanshensis</name>
    <dbReference type="NCBI Taxonomy" id="518642"/>
    <lineage>
        <taxon>Bacteria</taxon>
        <taxon>Bacillati</taxon>
        <taxon>Actinomycetota</taxon>
        <taxon>Actinomycetes</taxon>
        <taxon>Kitasatosporales</taxon>
        <taxon>Streptomycetaceae</taxon>
        <taxon>Streptomyces</taxon>
    </lineage>
</organism>
<gene>
    <name evidence="1" type="ORF">AN221_14715</name>
</gene>
<reference evidence="1 2" key="1">
    <citation type="journal article" date="2016" name="Front. Microbiol.">
        <title>Comparative Genomics Analysis of Streptomyces Species Reveals Their Adaptation to the Marine Environment and Their Diversity at the Genomic Level.</title>
        <authorList>
            <person name="Tian X."/>
            <person name="Zhang Z."/>
            <person name="Yang T."/>
            <person name="Chen M."/>
            <person name="Li J."/>
            <person name="Chen F."/>
            <person name="Yang J."/>
            <person name="Li W."/>
            <person name="Zhang B."/>
            <person name="Zhang Z."/>
            <person name="Wu J."/>
            <person name="Zhang C."/>
            <person name="Long L."/>
            <person name="Xiao J."/>
        </authorList>
    </citation>
    <scope>NUCLEOTIDE SEQUENCE [LARGE SCALE GENOMIC DNA]</scope>
    <source>
        <strain evidence="1 2">SCSIO M10372</strain>
    </source>
</reference>
<dbReference type="OrthoDB" id="4223913at2"/>
<dbReference type="EMBL" id="LJGZ01000030">
    <property type="protein sequence ID" value="OEV19996.1"/>
    <property type="molecule type" value="Genomic_DNA"/>
</dbReference>
<comment type="caution">
    <text evidence="1">The sequence shown here is derived from an EMBL/GenBank/DDBJ whole genome shotgun (WGS) entry which is preliminary data.</text>
</comment>